<dbReference type="EMBL" id="AUZZ01008322">
    <property type="protein sequence ID" value="EQD38293.1"/>
    <property type="molecule type" value="Genomic_DNA"/>
</dbReference>
<dbReference type="InterPro" id="IPR012861">
    <property type="entry name" value="DUF1634"/>
</dbReference>
<gene>
    <name evidence="2" type="ORF">B2A_11522</name>
</gene>
<comment type="caution">
    <text evidence="2">The sequence shown here is derived from an EMBL/GenBank/DDBJ whole genome shotgun (WGS) entry which is preliminary data.</text>
</comment>
<evidence type="ECO:0000313" key="2">
    <source>
        <dbReference type="EMBL" id="EQD38293.1"/>
    </source>
</evidence>
<keyword evidence="1" id="KW-0472">Membrane</keyword>
<reference evidence="2" key="1">
    <citation type="submission" date="2013-08" db="EMBL/GenBank/DDBJ databases">
        <authorList>
            <person name="Mendez C."/>
            <person name="Richter M."/>
            <person name="Ferrer M."/>
            <person name="Sanchez J."/>
        </authorList>
    </citation>
    <scope>NUCLEOTIDE SEQUENCE</scope>
</reference>
<feature type="non-terminal residue" evidence="2">
    <location>
        <position position="135"/>
    </location>
</feature>
<accession>T0YZ15</accession>
<feature type="transmembrane region" description="Helical" evidence="1">
    <location>
        <begin position="30"/>
        <end position="51"/>
    </location>
</feature>
<sequence length="135" mass="14208">MPNVTINDNTPRFGSDDGLIRKTELVISGVLRGGVLLSVAVILAGVCYYYALRQLGRVPSATFPDSLAGVCAGLKAAEPMAVITAGLLVLLATPVLRVLVSIVAFAIEKDRTYVIITSIVLAILLFSIFGIGAYL</sequence>
<feature type="transmembrane region" description="Helical" evidence="1">
    <location>
        <begin position="113"/>
        <end position="134"/>
    </location>
</feature>
<organism evidence="2">
    <name type="scientific">mine drainage metagenome</name>
    <dbReference type="NCBI Taxonomy" id="410659"/>
    <lineage>
        <taxon>unclassified sequences</taxon>
        <taxon>metagenomes</taxon>
        <taxon>ecological metagenomes</taxon>
    </lineage>
</organism>
<protein>
    <submittedName>
        <fullName evidence="2">Membrane protein containing DUF1634</fullName>
    </submittedName>
</protein>
<evidence type="ECO:0000256" key="1">
    <source>
        <dbReference type="SAM" id="Phobius"/>
    </source>
</evidence>
<reference evidence="2" key="2">
    <citation type="journal article" date="2014" name="ISME J.">
        <title>Microbial stratification in low pH oxic and suboxic macroscopic growths along an acid mine drainage.</title>
        <authorList>
            <person name="Mendez-Garcia C."/>
            <person name="Mesa V."/>
            <person name="Sprenger R.R."/>
            <person name="Richter M."/>
            <person name="Diez M.S."/>
            <person name="Solano J."/>
            <person name="Bargiela R."/>
            <person name="Golyshina O.V."/>
            <person name="Manteca A."/>
            <person name="Ramos J.L."/>
            <person name="Gallego J.R."/>
            <person name="Llorente I."/>
            <person name="Martins Dos Santos V.A."/>
            <person name="Jensen O.N."/>
            <person name="Pelaez A.I."/>
            <person name="Sanchez J."/>
            <person name="Ferrer M."/>
        </authorList>
    </citation>
    <scope>NUCLEOTIDE SEQUENCE</scope>
</reference>
<keyword evidence="1" id="KW-0812">Transmembrane</keyword>
<feature type="transmembrane region" description="Helical" evidence="1">
    <location>
        <begin position="82"/>
        <end position="106"/>
    </location>
</feature>
<proteinExistence type="predicted"/>
<dbReference type="AlphaFoldDB" id="T0YZ15"/>
<name>T0YZ15_9ZZZZ</name>
<keyword evidence="1" id="KW-1133">Transmembrane helix</keyword>
<dbReference type="Pfam" id="PF07843">
    <property type="entry name" value="DUF1634"/>
    <property type="match status" value="1"/>
</dbReference>